<dbReference type="Pfam" id="PF25461">
    <property type="entry name" value="Beta-barrel_SelB"/>
    <property type="match status" value="1"/>
</dbReference>
<dbReference type="NCBIfam" id="TIGR00475">
    <property type="entry name" value="selB"/>
    <property type="match status" value="1"/>
</dbReference>
<comment type="subcellular location">
    <subcellularLocation>
        <location evidence="1">Cytoplasm</location>
    </subcellularLocation>
</comment>
<dbReference type="Gene3D" id="1.10.10.10">
    <property type="entry name" value="Winged helix-like DNA-binding domain superfamily/Winged helix DNA-binding domain"/>
    <property type="match status" value="3"/>
</dbReference>
<dbReference type="InterPro" id="IPR027417">
    <property type="entry name" value="P-loop_NTPase"/>
</dbReference>
<evidence type="ECO:0000256" key="4">
    <source>
        <dbReference type="ARBA" id="ARBA00022741"/>
    </source>
</evidence>
<dbReference type="InterPro" id="IPR036388">
    <property type="entry name" value="WH-like_DNA-bd_sf"/>
</dbReference>
<dbReference type="InterPro" id="IPR036390">
    <property type="entry name" value="WH_DNA-bd_sf"/>
</dbReference>
<dbReference type="GO" id="GO:0003746">
    <property type="term" value="F:translation elongation factor activity"/>
    <property type="evidence" value="ECO:0007669"/>
    <property type="project" value="UniProtKB-KW"/>
</dbReference>
<dbReference type="Pfam" id="PF03144">
    <property type="entry name" value="GTP_EFTU_D2"/>
    <property type="match status" value="1"/>
</dbReference>
<dbReference type="InterPro" id="IPR000795">
    <property type="entry name" value="T_Tr_GTP-bd_dom"/>
</dbReference>
<dbReference type="InterPro" id="IPR057335">
    <property type="entry name" value="Beta-barrel_SelB"/>
</dbReference>
<dbReference type="Pfam" id="PF21214">
    <property type="entry name" value="WHD_2nd_SelB_bact"/>
    <property type="match status" value="1"/>
</dbReference>
<dbReference type="InterPro" id="IPR015191">
    <property type="entry name" value="SelB_WHD4"/>
</dbReference>
<gene>
    <name evidence="10" type="primary">selB</name>
    <name evidence="10" type="ORF">ACFPN2_03760</name>
</gene>
<organism evidence="10 11">
    <name type="scientific">Steroidobacter flavus</name>
    <dbReference type="NCBI Taxonomy" id="1842136"/>
    <lineage>
        <taxon>Bacteria</taxon>
        <taxon>Pseudomonadati</taxon>
        <taxon>Pseudomonadota</taxon>
        <taxon>Gammaproteobacteria</taxon>
        <taxon>Steroidobacterales</taxon>
        <taxon>Steroidobacteraceae</taxon>
        <taxon>Steroidobacter</taxon>
    </lineage>
</organism>
<reference evidence="11" key="1">
    <citation type="journal article" date="2019" name="Int. J. Syst. Evol. Microbiol.">
        <title>The Global Catalogue of Microorganisms (GCM) 10K type strain sequencing project: providing services to taxonomists for standard genome sequencing and annotation.</title>
        <authorList>
            <consortium name="The Broad Institute Genomics Platform"/>
            <consortium name="The Broad Institute Genome Sequencing Center for Infectious Disease"/>
            <person name="Wu L."/>
            <person name="Ma J."/>
        </authorList>
    </citation>
    <scope>NUCLEOTIDE SEQUENCE [LARGE SCALE GENOMIC DNA]</scope>
    <source>
        <strain evidence="11">CGMCC 1.10759</strain>
    </source>
</reference>
<dbReference type="SUPFAM" id="SSF50447">
    <property type="entry name" value="Translation proteins"/>
    <property type="match status" value="1"/>
</dbReference>
<feature type="domain" description="Tr-type G" evidence="9">
    <location>
        <begin position="1"/>
        <end position="171"/>
    </location>
</feature>
<comment type="caution">
    <text evidence="10">The sequence shown here is derived from an EMBL/GenBank/DDBJ whole genome shotgun (WGS) entry which is preliminary data.</text>
</comment>
<dbReference type="PROSITE" id="PS00301">
    <property type="entry name" value="G_TR_1"/>
    <property type="match status" value="1"/>
</dbReference>
<dbReference type="Pfam" id="PF09107">
    <property type="entry name" value="WHD_3rd_SelB"/>
    <property type="match status" value="1"/>
</dbReference>
<evidence type="ECO:0000256" key="2">
    <source>
        <dbReference type="ARBA" id="ARBA00015953"/>
    </source>
</evidence>
<keyword evidence="3" id="KW-0963">Cytoplasm</keyword>
<comment type="function">
    <text evidence="7">Translation factor necessary for the incorporation of selenocysteine into proteins. It probably replaces EF-Tu for the insertion of selenocysteine directed by the UGA codon. SelB binds GTP and GDP.</text>
</comment>
<dbReference type="PROSITE" id="PS51722">
    <property type="entry name" value="G_TR_2"/>
    <property type="match status" value="1"/>
</dbReference>
<dbReference type="InterPro" id="IPR009001">
    <property type="entry name" value="Transl_elong_EF1A/Init_IF2_C"/>
</dbReference>
<dbReference type="CDD" id="cd15491">
    <property type="entry name" value="selB_III"/>
    <property type="match status" value="1"/>
</dbReference>
<dbReference type="InterPro" id="IPR009000">
    <property type="entry name" value="Transl_B-barrel_sf"/>
</dbReference>
<dbReference type="SUPFAM" id="SSF52540">
    <property type="entry name" value="P-loop containing nucleoside triphosphate hydrolases"/>
    <property type="match status" value="1"/>
</dbReference>
<dbReference type="RefSeq" id="WP_380595113.1">
    <property type="nucleotide sequence ID" value="NZ_JBHSDU010000001.1"/>
</dbReference>
<name>A0ABV8SMD1_9GAMM</name>
<dbReference type="SUPFAM" id="SSF50465">
    <property type="entry name" value="EF-Tu/eEF-1alpha/eIF2-gamma C-terminal domain"/>
    <property type="match status" value="1"/>
</dbReference>
<protein>
    <recommendedName>
        <fullName evidence="2">Selenocysteine-specific elongation factor</fullName>
    </recommendedName>
    <alternativeName>
        <fullName evidence="8">SelB translation factor</fullName>
    </alternativeName>
</protein>
<dbReference type="Pfam" id="PF00009">
    <property type="entry name" value="GTP_EFTU"/>
    <property type="match status" value="1"/>
</dbReference>
<dbReference type="PANTHER" id="PTHR43721">
    <property type="entry name" value="ELONGATION FACTOR TU-RELATED"/>
    <property type="match status" value="1"/>
</dbReference>
<dbReference type="InterPro" id="IPR050055">
    <property type="entry name" value="EF-Tu_GTPase"/>
</dbReference>
<sequence length="630" mass="68666">MIVGTAGHIDHGKTSLIRALTGIDTDRLKEEKARGISIELGYAYTPLPNGDVLGFVDVPGHERLVHTMVAGACGIDFALLVVAADDGVMPQTREHLAVLQLLGITRGAVALTKVDRVNEARVREVESQIRELLQHTPLANAPLFAVKAMSADDPGTAALRKHLHSVAMSMPARKDEGLFRLAVDRVFTLPGHGTIVAGTVFSGRVQVGDNVVVMPGNFSARVRSIHAQNHPSESGVAGQRCALNLAGVEKSAISRGDWLGDLRVLVSTKRIDARVQLLAQGKPKLTTGATIHVHLGAAHATAHLMLLESEDLRPGESTRAQLVFETPMCALPGDRFIIRDAQAAHTIGGGIVLDASAPSRKRRSDQRLRYLDAVEKLLAGEGLSQLLASSPYGVSMADLQRLTASAHVTIPADAVVRETFVMPTSTWESLREDALIALREFHVEFPDDPGPDSGRLRRIARPDMPVPLWTTLVDELTQDGSIVRHGPWLQLPHHAAALSESDQDLARQLQSLIVQARPEPPWVRDLATAVKQPEDRVRQILRKQVACGAVCQIVHDLFYDSDRVDTLAGVVASLAHERGSVNAARYRDAIGLGRKRTIQILEFFDRVGYTRRVQDEHVLRKDSGWMPHPH</sequence>
<evidence type="ECO:0000256" key="6">
    <source>
        <dbReference type="ARBA" id="ARBA00023134"/>
    </source>
</evidence>
<keyword evidence="11" id="KW-1185">Reference proteome</keyword>
<keyword evidence="5" id="KW-0648">Protein biosynthesis</keyword>
<evidence type="ECO:0000256" key="3">
    <source>
        <dbReference type="ARBA" id="ARBA00022490"/>
    </source>
</evidence>
<keyword evidence="4" id="KW-0547">Nucleotide-binding</keyword>
<dbReference type="Pfam" id="PF09106">
    <property type="entry name" value="WHD_2nd_SelB"/>
    <property type="match status" value="1"/>
</dbReference>
<accession>A0ABV8SMD1</accession>
<dbReference type="InterPro" id="IPR015190">
    <property type="entry name" value="Elong_fac_SelB-wing-hlx_typ-2"/>
</dbReference>
<dbReference type="InterPro" id="IPR048931">
    <property type="entry name" value="WHD_2nd_SelB_bact"/>
</dbReference>
<evidence type="ECO:0000256" key="8">
    <source>
        <dbReference type="ARBA" id="ARBA00031615"/>
    </source>
</evidence>
<proteinExistence type="predicted"/>
<dbReference type="Gene3D" id="2.40.30.10">
    <property type="entry name" value="Translation factors"/>
    <property type="match status" value="2"/>
</dbReference>
<dbReference type="Proteomes" id="UP001595904">
    <property type="component" value="Unassembled WGS sequence"/>
</dbReference>
<evidence type="ECO:0000259" key="9">
    <source>
        <dbReference type="PROSITE" id="PS51722"/>
    </source>
</evidence>
<evidence type="ECO:0000256" key="7">
    <source>
        <dbReference type="ARBA" id="ARBA00025526"/>
    </source>
</evidence>
<evidence type="ECO:0000256" key="5">
    <source>
        <dbReference type="ARBA" id="ARBA00022917"/>
    </source>
</evidence>
<dbReference type="InterPro" id="IPR004161">
    <property type="entry name" value="EFTu-like_2"/>
</dbReference>
<dbReference type="PANTHER" id="PTHR43721:SF22">
    <property type="entry name" value="ELONGATION FACTOR TU, MITOCHONDRIAL"/>
    <property type="match status" value="1"/>
</dbReference>
<dbReference type="CDD" id="cd04171">
    <property type="entry name" value="SelB"/>
    <property type="match status" value="1"/>
</dbReference>
<keyword evidence="6" id="KW-0342">GTP-binding</keyword>
<evidence type="ECO:0000256" key="1">
    <source>
        <dbReference type="ARBA" id="ARBA00004496"/>
    </source>
</evidence>
<evidence type="ECO:0000313" key="10">
    <source>
        <dbReference type="EMBL" id="MFC4308190.1"/>
    </source>
</evidence>
<dbReference type="Gene3D" id="3.40.50.300">
    <property type="entry name" value="P-loop containing nucleotide triphosphate hydrolases"/>
    <property type="match status" value="1"/>
</dbReference>
<dbReference type="EMBL" id="JBHSDU010000001">
    <property type="protein sequence ID" value="MFC4308190.1"/>
    <property type="molecule type" value="Genomic_DNA"/>
</dbReference>
<dbReference type="CDD" id="cd03696">
    <property type="entry name" value="SelB_II"/>
    <property type="match status" value="1"/>
</dbReference>
<dbReference type="SUPFAM" id="SSF46785">
    <property type="entry name" value="Winged helix' DNA-binding domain"/>
    <property type="match status" value="3"/>
</dbReference>
<keyword evidence="10" id="KW-0251">Elongation factor</keyword>
<dbReference type="InterPro" id="IPR004535">
    <property type="entry name" value="Transl_elong_SelB"/>
</dbReference>
<evidence type="ECO:0000313" key="11">
    <source>
        <dbReference type="Proteomes" id="UP001595904"/>
    </source>
</evidence>
<dbReference type="InterPro" id="IPR031157">
    <property type="entry name" value="G_TR_CS"/>
</dbReference>